<keyword evidence="1" id="KW-1133">Transmembrane helix</keyword>
<keyword evidence="3" id="KW-1185">Reference proteome</keyword>
<name>A0A511WBT6_9BACI</name>
<evidence type="ECO:0000256" key="1">
    <source>
        <dbReference type="SAM" id="Phobius"/>
    </source>
</evidence>
<gene>
    <name evidence="2" type="ORF">AHA02nite_25080</name>
</gene>
<proteinExistence type="predicted"/>
<accession>A0A511WBT6</accession>
<keyword evidence="1" id="KW-0812">Transmembrane</keyword>
<dbReference type="EMBL" id="BJYA01000018">
    <property type="protein sequence ID" value="GEN46732.1"/>
    <property type="molecule type" value="Genomic_DNA"/>
</dbReference>
<dbReference type="AlphaFoldDB" id="A0A511WBT6"/>
<evidence type="ECO:0000313" key="3">
    <source>
        <dbReference type="Proteomes" id="UP000321440"/>
    </source>
</evidence>
<feature type="transmembrane region" description="Helical" evidence="1">
    <location>
        <begin position="16"/>
        <end position="35"/>
    </location>
</feature>
<sequence>MIFDAITEFAEDLGKWLAILILGIFLAFFIHNIYSETVLKGSMMK</sequence>
<evidence type="ECO:0000313" key="2">
    <source>
        <dbReference type="EMBL" id="GEN46732.1"/>
    </source>
</evidence>
<dbReference type="Proteomes" id="UP000321440">
    <property type="component" value="Unassembled WGS sequence"/>
</dbReference>
<reference evidence="2 3" key="1">
    <citation type="submission" date="2019-07" db="EMBL/GenBank/DDBJ databases">
        <title>Whole genome shotgun sequence of Alkalibacillus haloalkaliphilus NBRC 103110.</title>
        <authorList>
            <person name="Hosoyama A."/>
            <person name="Uohara A."/>
            <person name="Ohji S."/>
            <person name="Ichikawa N."/>
        </authorList>
    </citation>
    <scope>NUCLEOTIDE SEQUENCE [LARGE SCALE GENOMIC DNA]</scope>
    <source>
        <strain evidence="2 3">NBRC 103110</strain>
    </source>
</reference>
<protein>
    <submittedName>
        <fullName evidence="2">Uncharacterized protein</fullName>
    </submittedName>
</protein>
<organism evidence="2 3">
    <name type="scientific">Alkalibacillus haloalkaliphilus</name>
    <dbReference type="NCBI Taxonomy" id="94136"/>
    <lineage>
        <taxon>Bacteria</taxon>
        <taxon>Bacillati</taxon>
        <taxon>Bacillota</taxon>
        <taxon>Bacilli</taxon>
        <taxon>Bacillales</taxon>
        <taxon>Bacillaceae</taxon>
        <taxon>Alkalibacillus</taxon>
    </lineage>
</organism>
<comment type="caution">
    <text evidence="2">The sequence shown here is derived from an EMBL/GenBank/DDBJ whole genome shotgun (WGS) entry which is preliminary data.</text>
</comment>
<keyword evidence="1" id="KW-0472">Membrane</keyword>